<dbReference type="EMBL" id="WIWI01000049">
    <property type="protein sequence ID" value="MQT90975.1"/>
    <property type="molecule type" value="Genomic_DNA"/>
</dbReference>
<comment type="caution">
    <text evidence="1">The sequence shown here is derived from an EMBL/GenBank/DDBJ whole genome shotgun (WGS) entry which is preliminary data.</text>
</comment>
<dbReference type="Proteomes" id="UP000441404">
    <property type="component" value="Unassembled WGS sequence"/>
</dbReference>
<name>A0A6A7YIY9_9PSED</name>
<sequence length="147" mass="16636">MKPSSRRIAFFVAYITIAGGLWTASNWWERGWATRLATDSVSPDGCYRVQSFKPYWVLPDTFHRRSDPNEDQPAEWFPWWGYPGFYRLFDNRSGELISETNIYDLESAGGGLSWGEGSGYVMAGLIIIASNLPDCTGDNPGKTRRKP</sequence>
<evidence type="ECO:0000313" key="3">
    <source>
        <dbReference type="Proteomes" id="UP000441404"/>
    </source>
</evidence>
<accession>A0A6A7YIY9</accession>
<evidence type="ECO:0000313" key="1">
    <source>
        <dbReference type="EMBL" id="MQT49221.1"/>
    </source>
</evidence>
<evidence type="ECO:0000313" key="2">
    <source>
        <dbReference type="EMBL" id="MQT90975.1"/>
    </source>
</evidence>
<dbReference type="RefSeq" id="WP_153329666.1">
    <property type="nucleotide sequence ID" value="NZ_WIWI01000049.1"/>
</dbReference>
<dbReference type="AlphaFoldDB" id="A0A6A7YIY9"/>
<protein>
    <submittedName>
        <fullName evidence="1">Uncharacterized protein</fullName>
    </submittedName>
</protein>
<proteinExistence type="predicted"/>
<gene>
    <name evidence="2" type="ORF">GHO39_17795</name>
    <name evidence="1" type="ORF">GHO40_21160</name>
</gene>
<reference evidence="3 4" key="1">
    <citation type="submission" date="2019-10" db="EMBL/GenBank/DDBJ databases">
        <title>Evaluation of single-gene subtyping targets for Pseudomonas.</title>
        <authorList>
            <person name="Reichler S.J."/>
            <person name="Orsi R.H."/>
            <person name="Wiedmann M."/>
            <person name="Martin N.H."/>
            <person name="Murphy S.I."/>
        </authorList>
    </citation>
    <scope>NUCLEOTIDE SEQUENCE [LARGE SCALE GENOMIC DNA]</scope>
    <source>
        <strain evidence="2 4">FSL R10-3254</strain>
        <strain evidence="1 3">FSL R10-3257</strain>
    </source>
</reference>
<dbReference type="EMBL" id="WIWJ01000047">
    <property type="protein sequence ID" value="MQT49221.1"/>
    <property type="molecule type" value="Genomic_DNA"/>
</dbReference>
<evidence type="ECO:0000313" key="4">
    <source>
        <dbReference type="Proteomes" id="UP000489190"/>
    </source>
</evidence>
<organism evidence="1 3">
    <name type="scientific">Pseudomonas helleri</name>
    <dbReference type="NCBI Taxonomy" id="1608996"/>
    <lineage>
        <taxon>Bacteria</taxon>
        <taxon>Pseudomonadati</taxon>
        <taxon>Pseudomonadota</taxon>
        <taxon>Gammaproteobacteria</taxon>
        <taxon>Pseudomonadales</taxon>
        <taxon>Pseudomonadaceae</taxon>
        <taxon>Pseudomonas</taxon>
    </lineage>
</organism>
<dbReference type="Proteomes" id="UP000489190">
    <property type="component" value="Unassembled WGS sequence"/>
</dbReference>